<dbReference type="PANTHER" id="PTHR43490:SF98">
    <property type="entry name" value="OS02G0640600 PROTEIN"/>
    <property type="match status" value="1"/>
</dbReference>
<comment type="caution">
    <text evidence="5">The sequence shown here is derived from an EMBL/GenBank/DDBJ whole genome shotgun (WGS) entry which is preliminary data.</text>
</comment>
<dbReference type="SUPFAM" id="SSF51735">
    <property type="entry name" value="NAD(P)-binding Rossmann-fold domains"/>
    <property type="match status" value="1"/>
</dbReference>
<comment type="similarity">
    <text evidence="1 4">Belongs to the short-chain dehydrogenases/reductases (SDR) family.</text>
</comment>
<evidence type="ECO:0000256" key="2">
    <source>
        <dbReference type="ARBA" id="ARBA00022857"/>
    </source>
</evidence>
<proteinExistence type="inferred from homology"/>
<dbReference type="AlphaFoldDB" id="A0A314UEL0"/>
<dbReference type="PRINTS" id="PR00081">
    <property type="entry name" value="GDHRDH"/>
</dbReference>
<dbReference type="InterPro" id="IPR002347">
    <property type="entry name" value="SDR_fam"/>
</dbReference>
<dbReference type="FunFam" id="3.40.50.720:FF:000312">
    <property type="entry name" value="(+)-neomenthol dehydrogenase"/>
    <property type="match status" value="1"/>
</dbReference>
<evidence type="ECO:0000313" key="6">
    <source>
        <dbReference type="Proteomes" id="UP000250321"/>
    </source>
</evidence>
<dbReference type="EMBL" id="PJQY01003931">
    <property type="protein sequence ID" value="PQM33349.1"/>
    <property type="molecule type" value="Genomic_DNA"/>
</dbReference>
<name>A0A314UEL0_PRUYE</name>
<evidence type="ECO:0000256" key="4">
    <source>
        <dbReference type="RuleBase" id="RU000363"/>
    </source>
</evidence>
<dbReference type="Pfam" id="PF00106">
    <property type="entry name" value="adh_short"/>
    <property type="match status" value="2"/>
</dbReference>
<dbReference type="InterPro" id="IPR036291">
    <property type="entry name" value="NAD(P)-bd_dom_sf"/>
</dbReference>
<dbReference type="GO" id="GO:0016020">
    <property type="term" value="C:membrane"/>
    <property type="evidence" value="ECO:0007669"/>
    <property type="project" value="TreeGrafter"/>
</dbReference>
<evidence type="ECO:0000256" key="3">
    <source>
        <dbReference type="ARBA" id="ARBA00023002"/>
    </source>
</evidence>
<dbReference type="PANTHER" id="PTHR43490">
    <property type="entry name" value="(+)-NEOMENTHOL DEHYDROGENASE"/>
    <property type="match status" value="1"/>
</dbReference>
<dbReference type="OrthoDB" id="1933717at2759"/>
<evidence type="ECO:0000256" key="1">
    <source>
        <dbReference type="ARBA" id="ARBA00006484"/>
    </source>
</evidence>
<keyword evidence="6" id="KW-1185">Reference proteome</keyword>
<keyword evidence="2" id="KW-0521">NADP</keyword>
<dbReference type="Proteomes" id="UP000250321">
    <property type="component" value="Unassembled WGS sequence"/>
</dbReference>
<dbReference type="STRING" id="2094558.A0A314UEL0"/>
<sequence>MLYGHAEIRKKIWNPINNGRAAKKKYAVVTGSNQAIGFGTVRKLASNGIMVVLTALDEKMGVEAIEKLKECGLSDLVVFYQLDVTNTASIASLAYFVKTQFGKLDILVNNAGVRGTIVDPEAMRAAAAAGIGRDGVGVNWSEIMTQTYELAEVCVKTNYYGAKKMTKALLPLLQLSDSPRVVSLSSGMGSLKHIPNEWPKGVLSDAEKLTEGRIDDVLNEFLKDFKEDILETKGWPTSLSAYILSKAAVNAFTRMMARKYPNICINSVDPGFVKTDMNFNTGMLTIDEGAESVVRLAMVPNGSHSGLYFYLQEVSPF</sequence>
<dbReference type="PRINTS" id="PR00080">
    <property type="entry name" value="SDRFAMILY"/>
</dbReference>
<organism evidence="5 6">
    <name type="scientific">Prunus yedoensis var. nudiflora</name>
    <dbReference type="NCBI Taxonomy" id="2094558"/>
    <lineage>
        <taxon>Eukaryota</taxon>
        <taxon>Viridiplantae</taxon>
        <taxon>Streptophyta</taxon>
        <taxon>Embryophyta</taxon>
        <taxon>Tracheophyta</taxon>
        <taxon>Spermatophyta</taxon>
        <taxon>Magnoliopsida</taxon>
        <taxon>eudicotyledons</taxon>
        <taxon>Gunneridae</taxon>
        <taxon>Pentapetalae</taxon>
        <taxon>rosids</taxon>
        <taxon>fabids</taxon>
        <taxon>Rosales</taxon>
        <taxon>Rosaceae</taxon>
        <taxon>Amygdaloideae</taxon>
        <taxon>Amygdaleae</taxon>
        <taxon>Prunus</taxon>
    </lineage>
</organism>
<keyword evidence="3" id="KW-0560">Oxidoreductase</keyword>
<reference evidence="5 6" key="1">
    <citation type="submission" date="2018-02" db="EMBL/GenBank/DDBJ databases">
        <title>Draft genome of wild Prunus yedoensis var. nudiflora.</title>
        <authorList>
            <person name="Baek S."/>
            <person name="Kim J.-H."/>
            <person name="Choi K."/>
            <person name="Kim G.-B."/>
            <person name="Cho A."/>
            <person name="Jang H."/>
            <person name="Shin C.-H."/>
            <person name="Yu H.-J."/>
            <person name="Mun J.-H."/>
        </authorList>
    </citation>
    <scope>NUCLEOTIDE SEQUENCE [LARGE SCALE GENOMIC DNA]</scope>
    <source>
        <strain evidence="6">cv. Jeju island</strain>
        <tissue evidence="5">Leaf</tissue>
    </source>
</reference>
<protein>
    <submittedName>
        <fullName evidence="5">(+)-neomenthol dehydrogenase-like</fullName>
    </submittedName>
</protein>
<dbReference type="GO" id="GO:0016491">
    <property type="term" value="F:oxidoreductase activity"/>
    <property type="evidence" value="ECO:0007669"/>
    <property type="project" value="UniProtKB-KW"/>
</dbReference>
<dbReference type="Gene3D" id="3.40.50.720">
    <property type="entry name" value="NAD(P)-binding Rossmann-like Domain"/>
    <property type="match status" value="1"/>
</dbReference>
<accession>A0A314UEL0</accession>
<gene>
    <name evidence="5" type="ORF">Pyn_18711</name>
</gene>
<evidence type="ECO:0000313" key="5">
    <source>
        <dbReference type="EMBL" id="PQM33349.1"/>
    </source>
</evidence>